<keyword evidence="2 6" id="KW-0963">Cytoplasm</keyword>
<organism evidence="8 9">
    <name type="scientific">Isoalcanivorax beigongshangi</name>
    <dbReference type="NCBI Taxonomy" id="3238810"/>
    <lineage>
        <taxon>Bacteria</taxon>
        <taxon>Pseudomonadati</taxon>
        <taxon>Pseudomonadota</taxon>
        <taxon>Gammaproteobacteria</taxon>
        <taxon>Oceanospirillales</taxon>
        <taxon>Alcanivoracaceae</taxon>
        <taxon>Isoalcanivorax</taxon>
    </lineage>
</organism>
<evidence type="ECO:0000256" key="4">
    <source>
        <dbReference type="ARBA" id="ARBA00022801"/>
    </source>
</evidence>
<keyword evidence="5 6" id="KW-0269">Exonuclease</keyword>
<accession>A0ABV4AHD1</accession>
<evidence type="ECO:0000313" key="8">
    <source>
        <dbReference type="EMBL" id="MEY1661065.1"/>
    </source>
</evidence>
<dbReference type="InterPro" id="IPR003761">
    <property type="entry name" value="Exonuc_VII_S"/>
</dbReference>
<evidence type="ECO:0000313" key="9">
    <source>
        <dbReference type="Proteomes" id="UP001562065"/>
    </source>
</evidence>
<dbReference type="SUPFAM" id="SSF116842">
    <property type="entry name" value="XseB-like"/>
    <property type="match status" value="1"/>
</dbReference>
<gene>
    <name evidence="6" type="primary">xseB</name>
    <name evidence="8" type="ORF">AB5I84_02760</name>
</gene>
<feature type="compositionally biased region" description="Acidic residues" evidence="7">
    <location>
        <begin position="76"/>
        <end position="85"/>
    </location>
</feature>
<keyword evidence="9" id="KW-1185">Reference proteome</keyword>
<comment type="similarity">
    <text evidence="1 6">Belongs to the XseB family.</text>
</comment>
<comment type="caution">
    <text evidence="8">The sequence shown here is derived from an EMBL/GenBank/DDBJ whole genome shotgun (WGS) entry which is preliminary data.</text>
</comment>
<evidence type="ECO:0000256" key="6">
    <source>
        <dbReference type="HAMAP-Rule" id="MF_00337"/>
    </source>
</evidence>
<sequence length="85" mass="9431">MAAKPKPLQLEQALATLDTLVERMESGELSLEESLKAFEEGIRLTRECQQALQQAEQKVRILLTPQAGAEPTPFHDEDDDDPRGG</sequence>
<proteinExistence type="inferred from homology"/>
<dbReference type="PIRSF" id="PIRSF006488">
    <property type="entry name" value="Exonuc_VII_S"/>
    <property type="match status" value="1"/>
</dbReference>
<comment type="subunit">
    <text evidence="6">Heterooligomer composed of large and small subunits.</text>
</comment>
<feature type="region of interest" description="Disordered" evidence="7">
    <location>
        <begin position="63"/>
        <end position="85"/>
    </location>
</feature>
<keyword evidence="3 6" id="KW-0540">Nuclease</keyword>
<dbReference type="NCBIfam" id="NF002140">
    <property type="entry name" value="PRK00977.1-4"/>
    <property type="match status" value="1"/>
</dbReference>
<reference evidence="8 9" key="1">
    <citation type="submission" date="2024-07" db="EMBL/GenBank/DDBJ databases">
        <authorList>
            <person name="Ren Q."/>
        </authorList>
    </citation>
    <scope>NUCLEOTIDE SEQUENCE [LARGE SCALE GENOMIC DNA]</scope>
    <source>
        <strain evidence="8 9">REN37</strain>
    </source>
</reference>
<name>A0ABV4AHD1_9GAMM</name>
<dbReference type="RefSeq" id="WP_369454303.1">
    <property type="nucleotide sequence ID" value="NZ_JBGCUO010000001.1"/>
</dbReference>
<dbReference type="Proteomes" id="UP001562065">
    <property type="component" value="Unassembled WGS sequence"/>
</dbReference>
<evidence type="ECO:0000256" key="1">
    <source>
        <dbReference type="ARBA" id="ARBA00009998"/>
    </source>
</evidence>
<evidence type="ECO:0000256" key="5">
    <source>
        <dbReference type="ARBA" id="ARBA00022839"/>
    </source>
</evidence>
<dbReference type="Pfam" id="PF02609">
    <property type="entry name" value="Exonuc_VII_S"/>
    <property type="match status" value="1"/>
</dbReference>
<comment type="function">
    <text evidence="6">Bidirectionally degrades single-stranded DNA into large acid-insoluble oligonucleotides, which are then degraded further into small acid-soluble oligonucleotides.</text>
</comment>
<protein>
    <recommendedName>
        <fullName evidence="6">Exodeoxyribonuclease 7 small subunit</fullName>
        <ecNumber evidence="6">3.1.11.6</ecNumber>
    </recommendedName>
    <alternativeName>
        <fullName evidence="6">Exodeoxyribonuclease VII small subunit</fullName>
        <shortName evidence="6">Exonuclease VII small subunit</shortName>
    </alternativeName>
</protein>
<dbReference type="InterPro" id="IPR037004">
    <property type="entry name" value="Exonuc_VII_ssu_sf"/>
</dbReference>
<evidence type="ECO:0000256" key="7">
    <source>
        <dbReference type="SAM" id="MobiDB-lite"/>
    </source>
</evidence>
<dbReference type="PANTHER" id="PTHR34137">
    <property type="entry name" value="EXODEOXYRIBONUCLEASE 7 SMALL SUBUNIT"/>
    <property type="match status" value="1"/>
</dbReference>
<keyword evidence="4 6" id="KW-0378">Hydrolase</keyword>
<dbReference type="NCBIfam" id="TIGR01280">
    <property type="entry name" value="xseB"/>
    <property type="match status" value="1"/>
</dbReference>
<dbReference type="HAMAP" id="MF_00337">
    <property type="entry name" value="Exonuc_7_S"/>
    <property type="match status" value="1"/>
</dbReference>
<comment type="catalytic activity">
    <reaction evidence="6">
        <text>Exonucleolytic cleavage in either 5'- to 3'- or 3'- to 5'-direction to yield nucleoside 5'-phosphates.</text>
        <dbReference type="EC" id="3.1.11.6"/>
    </reaction>
</comment>
<comment type="subcellular location">
    <subcellularLocation>
        <location evidence="6">Cytoplasm</location>
    </subcellularLocation>
</comment>
<evidence type="ECO:0000256" key="3">
    <source>
        <dbReference type="ARBA" id="ARBA00022722"/>
    </source>
</evidence>
<dbReference type="EC" id="3.1.11.6" evidence="6"/>
<dbReference type="EMBL" id="JBGCUO010000001">
    <property type="protein sequence ID" value="MEY1661065.1"/>
    <property type="molecule type" value="Genomic_DNA"/>
</dbReference>
<dbReference type="PANTHER" id="PTHR34137:SF1">
    <property type="entry name" value="EXODEOXYRIBONUCLEASE 7 SMALL SUBUNIT"/>
    <property type="match status" value="1"/>
</dbReference>
<evidence type="ECO:0000256" key="2">
    <source>
        <dbReference type="ARBA" id="ARBA00022490"/>
    </source>
</evidence>
<dbReference type="GO" id="GO:0008855">
    <property type="term" value="F:exodeoxyribonuclease VII activity"/>
    <property type="evidence" value="ECO:0007669"/>
    <property type="project" value="UniProtKB-EC"/>
</dbReference>
<dbReference type="Gene3D" id="1.10.287.1040">
    <property type="entry name" value="Exonuclease VII, small subunit"/>
    <property type="match status" value="1"/>
</dbReference>